<feature type="transmembrane region" description="Helical" evidence="10">
    <location>
        <begin position="375"/>
        <end position="393"/>
    </location>
</feature>
<evidence type="ECO:0000256" key="10">
    <source>
        <dbReference type="SAM" id="Phobius"/>
    </source>
</evidence>
<dbReference type="GO" id="GO:0004930">
    <property type="term" value="F:G protein-coupled receptor activity"/>
    <property type="evidence" value="ECO:0007669"/>
    <property type="project" value="UniProtKB-KW"/>
</dbReference>
<evidence type="ECO:0000259" key="11">
    <source>
        <dbReference type="PROSITE" id="PS50262"/>
    </source>
</evidence>
<comment type="similarity">
    <text evidence="9">Belongs to the G-protein coupled receptor 1 family.</text>
</comment>
<feature type="transmembrane region" description="Helical" evidence="10">
    <location>
        <begin position="248"/>
        <end position="270"/>
    </location>
</feature>
<dbReference type="GO" id="GO:0043410">
    <property type="term" value="P:positive regulation of MAPK cascade"/>
    <property type="evidence" value="ECO:0007669"/>
    <property type="project" value="TreeGrafter"/>
</dbReference>
<keyword evidence="13" id="KW-1185">Reference proteome</keyword>
<sequence>MANGSEGVHHSVYVIEHVIEAADARANGRPAAALNGRAFPPAYREVSDNRAPFWLACNETDLISFAINSSQPWQNCSLIDQSQPDYRHPGLGALLSCFALITILGNLLVIIAVARERYLRTVTNYFIVSLAVADLIIGSVVMPFSISMEVTDQLWYFGGDWCDVWHSFDVLASTASILNLSVISLDRYWAITDPIAYPGRMSVGRALILIALVWICSAAISFPAILWWRAVIVHPQSPQTCFFTEDAGYLIFSSIVSFYFPVSIILFAYYRIYRAASIQTRSLKAGSKVMVSDGVNGEAMTLRMHRGGARMHERHVGTRYARANSDSDPECSPAHGYAHATLAYGEARPSRMISRKWKHFAISRKLSKVAKERKAAKTLGIVMGVFCICWVPFFVSNVLYGVCNTRCVTHADILFPVFTWLGYINSGMNPAIYAYSMRDFRRAFIRILCCCCPGYYRFRARRTLYEHGSSSSGFPASCHSRQ</sequence>
<dbReference type="PROSITE" id="PS00237">
    <property type="entry name" value="G_PROTEIN_RECEP_F1_1"/>
    <property type="match status" value="1"/>
</dbReference>
<reference evidence="12" key="1">
    <citation type="journal article" date="2023" name="Mol. Biol. Evol.">
        <title>Third-Generation Sequencing Reveals the Adaptive Role of the Epigenome in Three Deep-Sea Polychaetes.</title>
        <authorList>
            <person name="Perez M."/>
            <person name="Aroh O."/>
            <person name="Sun Y."/>
            <person name="Lan Y."/>
            <person name="Juniper S.K."/>
            <person name="Young C.R."/>
            <person name="Angers B."/>
            <person name="Qian P.Y."/>
        </authorList>
    </citation>
    <scope>NUCLEOTIDE SEQUENCE</scope>
    <source>
        <strain evidence="12">P08H-3</strain>
    </source>
</reference>
<evidence type="ECO:0000313" key="13">
    <source>
        <dbReference type="Proteomes" id="UP001208570"/>
    </source>
</evidence>
<evidence type="ECO:0000256" key="7">
    <source>
        <dbReference type="ARBA" id="ARBA00023170"/>
    </source>
</evidence>
<protein>
    <recommendedName>
        <fullName evidence="11">G-protein coupled receptors family 1 profile domain-containing protein</fullName>
    </recommendedName>
</protein>
<keyword evidence="3 9" id="KW-0812">Transmembrane</keyword>
<keyword evidence="2" id="KW-1003">Cell membrane</keyword>
<name>A0AAD9JF95_9ANNE</name>
<keyword evidence="5 9" id="KW-0297">G-protein coupled receptor</keyword>
<keyword evidence="6 10" id="KW-0472">Membrane</keyword>
<keyword evidence="4 10" id="KW-1133">Transmembrane helix</keyword>
<keyword evidence="7 9" id="KW-0675">Receptor</keyword>
<dbReference type="SUPFAM" id="SSF81321">
    <property type="entry name" value="Family A G protein-coupled receptor-like"/>
    <property type="match status" value="1"/>
</dbReference>
<comment type="subcellular location">
    <subcellularLocation>
        <location evidence="1">Cell membrane</location>
        <topology evidence="1">Multi-pass membrane protein</topology>
    </subcellularLocation>
</comment>
<dbReference type="Pfam" id="PF00001">
    <property type="entry name" value="7tm_1"/>
    <property type="match status" value="1"/>
</dbReference>
<feature type="domain" description="G-protein coupled receptors family 1 profile" evidence="11">
    <location>
        <begin position="105"/>
        <end position="433"/>
    </location>
</feature>
<dbReference type="EMBL" id="JAODUP010000356">
    <property type="protein sequence ID" value="KAK2151637.1"/>
    <property type="molecule type" value="Genomic_DNA"/>
</dbReference>
<evidence type="ECO:0000256" key="6">
    <source>
        <dbReference type="ARBA" id="ARBA00023136"/>
    </source>
</evidence>
<dbReference type="PANTHER" id="PTHR24248">
    <property type="entry name" value="ADRENERGIC RECEPTOR-RELATED G-PROTEIN COUPLED RECEPTOR"/>
    <property type="match status" value="1"/>
</dbReference>
<dbReference type="PANTHER" id="PTHR24248:SF185">
    <property type="entry name" value="DOPAMINE RECEPTOR 2"/>
    <property type="match status" value="1"/>
</dbReference>
<dbReference type="GO" id="GO:0071880">
    <property type="term" value="P:adenylate cyclase-activating adrenergic receptor signaling pathway"/>
    <property type="evidence" value="ECO:0007669"/>
    <property type="project" value="TreeGrafter"/>
</dbReference>
<comment type="caution">
    <text evidence="12">The sequence shown here is derived from an EMBL/GenBank/DDBJ whole genome shotgun (WGS) entry which is preliminary data.</text>
</comment>
<dbReference type="AlphaFoldDB" id="A0AAD9JF95"/>
<dbReference type="GO" id="GO:0005886">
    <property type="term" value="C:plasma membrane"/>
    <property type="evidence" value="ECO:0007669"/>
    <property type="project" value="UniProtKB-SubCell"/>
</dbReference>
<evidence type="ECO:0000313" key="12">
    <source>
        <dbReference type="EMBL" id="KAK2151637.1"/>
    </source>
</evidence>
<dbReference type="CDD" id="cd15067">
    <property type="entry name" value="7tmA_Dop1R2-like"/>
    <property type="match status" value="1"/>
</dbReference>
<gene>
    <name evidence="12" type="ORF">LSH36_356g03069</name>
</gene>
<evidence type="ECO:0000256" key="3">
    <source>
        <dbReference type="ARBA" id="ARBA00022692"/>
    </source>
</evidence>
<dbReference type="InterPro" id="IPR017452">
    <property type="entry name" value="GPCR_Rhodpsn_7TM"/>
</dbReference>
<evidence type="ECO:0000256" key="8">
    <source>
        <dbReference type="ARBA" id="ARBA00023224"/>
    </source>
</evidence>
<evidence type="ECO:0000256" key="1">
    <source>
        <dbReference type="ARBA" id="ARBA00004651"/>
    </source>
</evidence>
<dbReference type="FunFam" id="1.20.1070.10:FF:000282">
    <property type="entry name" value="Dopamine receptor 2"/>
    <property type="match status" value="1"/>
</dbReference>
<feature type="transmembrane region" description="Helical" evidence="10">
    <location>
        <begin position="164"/>
        <end position="185"/>
    </location>
</feature>
<feature type="transmembrane region" description="Helical" evidence="10">
    <location>
        <begin position="91"/>
        <end position="113"/>
    </location>
</feature>
<evidence type="ECO:0000256" key="5">
    <source>
        <dbReference type="ARBA" id="ARBA00023040"/>
    </source>
</evidence>
<dbReference type="SMART" id="SM01381">
    <property type="entry name" value="7TM_GPCR_Srsx"/>
    <property type="match status" value="1"/>
</dbReference>
<accession>A0AAD9JF95</accession>
<feature type="transmembrane region" description="Helical" evidence="10">
    <location>
        <begin position="413"/>
        <end position="436"/>
    </location>
</feature>
<evidence type="ECO:0000256" key="9">
    <source>
        <dbReference type="RuleBase" id="RU000688"/>
    </source>
</evidence>
<dbReference type="Gene3D" id="1.20.1070.10">
    <property type="entry name" value="Rhodopsin 7-helix transmembrane proteins"/>
    <property type="match status" value="1"/>
</dbReference>
<dbReference type="PROSITE" id="PS50262">
    <property type="entry name" value="G_PROTEIN_RECEP_F1_2"/>
    <property type="match status" value="1"/>
</dbReference>
<keyword evidence="8 9" id="KW-0807">Transducer</keyword>
<feature type="transmembrane region" description="Helical" evidence="10">
    <location>
        <begin position="206"/>
        <end position="228"/>
    </location>
</feature>
<proteinExistence type="inferred from homology"/>
<organism evidence="12 13">
    <name type="scientific">Paralvinella palmiformis</name>
    <dbReference type="NCBI Taxonomy" id="53620"/>
    <lineage>
        <taxon>Eukaryota</taxon>
        <taxon>Metazoa</taxon>
        <taxon>Spiralia</taxon>
        <taxon>Lophotrochozoa</taxon>
        <taxon>Annelida</taxon>
        <taxon>Polychaeta</taxon>
        <taxon>Sedentaria</taxon>
        <taxon>Canalipalpata</taxon>
        <taxon>Terebellida</taxon>
        <taxon>Terebelliformia</taxon>
        <taxon>Alvinellidae</taxon>
        <taxon>Paralvinella</taxon>
    </lineage>
</organism>
<dbReference type="Proteomes" id="UP001208570">
    <property type="component" value="Unassembled WGS sequence"/>
</dbReference>
<feature type="transmembrane region" description="Helical" evidence="10">
    <location>
        <begin position="125"/>
        <end position="144"/>
    </location>
</feature>
<dbReference type="InterPro" id="IPR000276">
    <property type="entry name" value="GPCR_Rhodpsn"/>
</dbReference>
<evidence type="ECO:0000256" key="2">
    <source>
        <dbReference type="ARBA" id="ARBA00022475"/>
    </source>
</evidence>
<dbReference type="PRINTS" id="PR00237">
    <property type="entry name" value="GPCRRHODOPSN"/>
</dbReference>
<evidence type="ECO:0000256" key="4">
    <source>
        <dbReference type="ARBA" id="ARBA00022989"/>
    </source>
</evidence>